<name>A0ABN8DVT5_9VIBR</name>
<accession>A0ABN8DVT5</accession>
<organism evidence="3 4">
    <name type="scientific">Vibrio stylophorae</name>
    <dbReference type="NCBI Taxonomy" id="659351"/>
    <lineage>
        <taxon>Bacteria</taxon>
        <taxon>Pseudomonadati</taxon>
        <taxon>Pseudomonadota</taxon>
        <taxon>Gammaproteobacteria</taxon>
        <taxon>Vibrionales</taxon>
        <taxon>Vibrionaceae</taxon>
        <taxon>Vibrio</taxon>
    </lineage>
</organism>
<dbReference type="InterPro" id="IPR011990">
    <property type="entry name" value="TPR-like_helical_dom_sf"/>
</dbReference>
<dbReference type="PANTHER" id="PTHR31350">
    <property type="entry name" value="SI:DKEY-261L7.2"/>
    <property type="match status" value="1"/>
</dbReference>
<sequence length="269" mass="30776">MQQLTDTYIDSLSLAEGALALAEQIGISDRRQWSLFQLEKFDQEAQHLLAQESHLPLRLEGLLRLFYREWGFAGDREQYFSSDNVFIDRVIERRRGIPISLGAIFLHLATKLELPISPVGFPTQFLLRVDWPDAPRQFINPFDGEFVSEHVLQAWLKGNEGPFTLLTAAHLAPTGHAELIGRWLAVMKSALMREEQFALALQCSQLALRFSPDDPYEIRDRGFIFQQLDCYHAALSDFNYFIEHCPEDPAADILKAQVKLLAQQPLTIH</sequence>
<comment type="similarity">
    <text evidence="1">Belongs to the UPF0162 family.</text>
</comment>
<evidence type="ECO:0000259" key="2">
    <source>
        <dbReference type="Pfam" id="PF13369"/>
    </source>
</evidence>
<dbReference type="PANTHER" id="PTHR31350:SF21">
    <property type="entry name" value="F-BOX ONLY PROTEIN 21"/>
    <property type="match status" value="1"/>
</dbReference>
<evidence type="ECO:0000313" key="3">
    <source>
        <dbReference type="EMBL" id="CAH0534015.1"/>
    </source>
</evidence>
<comment type="caution">
    <text evidence="3">The sequence shown here is derived from an EMBL/GenBank/DDBJ whole genome shotgun (WGS) entry which is preliminary data.</text>
</comment>
<dbReference type="EMBL" id="CAKLDI010000001">
    <property type="protein sequence ID" value="CAH0534015.1"/>
    <property type="molecule type" value="Genomic_DNA"/>
</dbReference>
<dbReference type="RefSeq" id="WP_237466424.1">
    <property type="nucleotide sequence ID" value="NZ_CAKLDI010000001.1"/>
</dbReference>
<dbReference type="Proteomes" id="UP000838672">
    <property type="component" value="Unassembled WGS sequence"/>
</dbReference>
<proteinExistence type="inferred from homology"/>
<dbReference type="Pfam" id="PF13371">
    <property type="entry name" value="TPR_9"/>
    <property type="match status" value="1"/>
</dbReference>
<evidence type="ECO:0000313" key="4">
    <source>
        <dbReference type="Proteomes" id="UP000838672"/>
    </source>
</evidence>
<dbReference type="SUPFAM" id="SSF48452">
    <property type="entry name" value="TPR-like"/>
    <property type="match status" value="1"/>
</dbReference>
<keyword evidence="4" id="KW-1185">Reference proteome</keyword>
<dbReference type="Pfam" id="PF13369">
    <property type="entry name" value="Transglut_core2"/>
    <property type="match status" value="1"/>
</dbReference>
<dbReference type="Gene3D" id="1.25.40.10">
    <property type="entry name" value="Tetratricopeptide repeat domain"/>
    <property type="match status" value="1"/>
</dbReference>
<protein>
    <recommendedName>
        <fullName evidence="2">Protein SirB1 N-terminal domain-containing protein</fullName>
    </recommendedName>
</protein>
<feature type="domain" description="Protein SirB1 N-terminal" evidence="2">
    <location>
        <begin position="37"/>
        <end position="184"/>
    </location>
</feature>
<dbReference type="InterPro" id="IPR032698">
    <property type="entry name" value="SirB1_N"/>
</dbReference>
<gene>
    <name evidence="3" type="ORF">VST7929_01897</name>
</gene>
<evidence type="ECO:0000256" key="1">
    <source>
        <dbReference type="ARBA" id="ARBA00007100"/>
    </source>
</evidence>
<reference evidence="3" key="1">
    <citation type="submission" date="2021-11" db="EMBL/GenBank/DDBJ databases">
        <authorList>
            <person name="Rodrigo-Torres L."/>
            <person name="Arahal R. D."/>
            <person name="Lucena T."/>
        </authorList>
    </citation>
    <scope>NUCLEOTIDE SEQUENCE</scope>
    <source>
        <strain evidence="3">CECT 7929</strain>
    </source>
</reference>